<dbReference type="PANTHER" id="PTHR43289">
    <property type="entry name" value="MITOGEN-ACTIVATED PROTEIN KINASE KINASE KINASE 20-RELATED"/>
    <property type="match status" value="1"/>
</dbReference>
<organism evidence="8 9">
    <name type="scientific">Saltatorellus ferox</name>
    <dbReference type="NCBI Taxonomy" id="2528018"/>
    <lineage>
        <taxon>Bacteria</taxon>
        <taxon>Pseudomonadati</taxon>
        <taxon>Planctomycetota</taxon>
        <taxon>Planctomycetia</taxon>
        <taxon>Planctomycetia incertae sedis</taxon>
        <taxon>Saltatorellus</taxon>
    </lineage>
</organism>
<dbReference type="PROSITE" id="PS50011">
    <property type="entry name" value="PROTEIN_KINASE_DOM"/>
    <property type="match status" value="1"/>
</dbReference>
<dbReference type="Gene3D" id="3.30.200.20">
    <property type="entry name" value="Phosphorylase Kinase, domain 1"/>
    <property type="match status" value="1"/>
</dbReference>
<dbReference type="PROSITE" id="PS00108">
    <property type="entry name" value="PROTEIN_KINASE_ST"/>
    <property type="match status" value="1"/>
</dbReference>
<dbReference type="RefSeq" id="WP_145199846.1">
    <property type="nucleotide sequence ID" value="NZ_CP036434.1"/>
</dbReference>
<dbReference type="EC" id="2.7.11.1" evidence="8"/>
<dbReference type="AlphaFoldDB" id="A0A518EV63"/>
<dbReference type="Pfam" id="PF00069">
    <property type="entry name" value="Pkinase"/>
    <property type="match status" value="1"/>
</dbReference>
<evidence type="ECO:0000256" key="3">
    <source>
        <dbReference type="ARBA" id="ARBA00022777"/>
    </source>
</evidence>
<keyword evidence="3 8" id="KW-0418">Kinase</keyword>
<evidence type="ECO:0000256" key="5">
    <source>
        <dbReference type="PROSITE-ProRule" id="PRU00339"/>
    </source>
</evidence>
<evidence type="ECO:0000256" key="6">
    <source>
        <dbReference type="PROSITE-ProRule" id="PRU10141"/>
    </source>
</evidence>
<sequence length="851" mass="92791">MSQAQPQSRAERVEELVAECLMRMEEGASSIPFDEICSEAPEMIDEVRSAVEVAGGFQRLQNAGPGSDPLIGKLLVERYRVSECIGSGAMGVVYGAADLELSREVAIKVVHTKLLDRGKALARFEREAAALAAIRHDAVVTVYDRGITSDGSPFLVMERIDGVPCSDILEAARERGGDDDSSWLTEKWGIANVSEPSYFRQAVQWAASLASGLEAAHSAGVYHRDVKPSNVMITREGKAILLDFGIAAKDDHATLTQTDAAVGTPVYMAPEALLGRTKAKPTQDVYSLAATLYHFLTLQAPYQGSSAEVLTALATRDPIPAFKVRPGLPRDAQAILDHGLARNPSNRYQSAASMEVDLRSMLAYRPVSVRPTSTLVRAARRFRSSKVLLGAVAATVLIIGALGIRALQESSSERRHIAHKEAMRHVQAGLGVMNLENRTVADKELRTAASEALDRLARAGHDPVVEHLLRATFRLDHGDVAAAKSDMRAVASAAGTRFASELVQRYEALPEGSSSALDLDLEEMPELETVDDEYLHAFHLLRQLKRSEATEALQSDRLVGHRHAQELRLLCVTPQLNRKRRANDWASFMDFVDAFVADIESVEEATGYRSAMTAHLLGFAYVRSDQFHRALEMAEQALELAPTSSGAVLNAGDAALSLGLLEVAESYFEYGSRILPGYVKLQQGLAKIYAVRGEGERARDLVSVASFPQSASGDRARAILRIRTEVGLAVKWYESDPELAHEAAQRALDLCATLPETNETRRVFEPYAASLTKDAETDLATAMLKELCREPNDMNSLLDLTKTLGDDLSGEQTQLLKAWLGSYLDRYLAKHREAGAGNFLRSVDDASASKL</sequence>
<evidence type="ECO:0000256" key="4">
    <source>
        <dbReference type="ARBA" id="ARBA00022840"/>
    </source>
</evidence>
<dbReference type="GO" id="GO:0005524">
    <property type="term" value="F:ATP binding"/>
    <property type="evidence" value="ECO:0007669"/>
    <property type="project" value="UniProtKB-UniRule"/>
</dbReference>
<dbReference type="PROSITE" id="PS00107">
    <property type="entry name" value="PROTEIN_KINASE_ATP"/>
    <property type="match status" value="1"/>
</dbReference>
<evidence type="ECO:0000256" key="1">
    <source>
        <dbReference type="ARBA" id="ARBA00022679"/>
    </source>
</evidence>
<dbReference type="EMBL" id="CP036434">
    <property type="protein sequence ID" value="QDV07985.1"/>
    <property type="molecule type" value="Genomic_DNA"/>
</dbReference>
<protein>
    <submittedName>
        <fullName evidence="8">Serine/threonine-protein kinase PknB</fullName>
        <ecNumber evidence="8">2.7.11.1</ecNumber>
    </submittedName>
</protein>
<dbReference type="SUPFAM" id="SSF48452">
    <property type="entry name" value="TPR-like"/>
    <property type="match status" value="1"/>
</dbReference>
<feature type="repeat" description="TPR" evidence="5">
    <location>
        <begin position="611"/>
        <end position="644"/>
    </location>
</feature>
<feature type="binding site" evidence="6">
    <location>
        <position position="108"/>
    </location>
    <ligand>
        <name>ATP</name>
        <dbReference type="ChEBI" id="CHEBI:30616"/>
    </ligand>
</feature>
<feature type="domain" description="Protein kinase" evidence="7">
    <location>
        <begin position="79"/>
        <end position="362"/>
    </location>
</feature>
<dbReference type="Gene3D" id="1.25.40.10">
    <property type="entry name" value="Tetratricopeptide repeat domain"/>
    <property type="match status" value="1"/>
</dbReference>
<dbReference type="CDD" id="cd14014">
    <property type="entry name" value="STKc_PknB_like"/>
    <property type="match status" value="1"/>
</dbReference>
<dbReference type="InterPro" id="IPR019734">
    <property type="entry name" value="TPR_rpt"/>
</dbReference>
<dbReference type="InterPro" id="IPR017441">
    <property type="entry name" value="Protein_kinase_ATP_BS"/>
</dbReference>
<dbReference type="PANTHER" id="PTHR43289:SF6">
    <property type="entry name" value="SERINE_THREONINE-PROTEIN KINASE NEKL-3"/>
    <property type="match status" value="1"/>
</dbReference>
<evidence type="ECO:0000313" key="9">
    <source>
        <dbReference type="Proteomes" id="UP000320390"/>
    </source>
</evidence>
<dbReference type="PROSITE" id="PS50005">
    <property type="entry name" value="TPR"/>
    <property type="match status" value="1"/>
</dbReference>
<evidence type="ECO:0000256" key="2">
    <source>
        <dbReference type="ARBA" id="ARBA00022741"/>
    </source>
</evidence>
<proteinExistence type="predicted"/>
<dbReference type="InterPro" id="IPR000719">
    <property type="entry name" value="Prot_kinase_dom"/>
</dbReference>
<keyword evidence="4 6" id="KW-0067">ATP-binding</keyword>
<dbReference type="SMART" id="SM00220">
    <property type="entry name" value="S_TKc"/>
    <property type="match status" value="1"/>
</dbReference>
<evidence type="ECO:0000313" key="8">
    <source>
        <dbReference type="EMBL" id="QDV07985.1"/>
    </source>
</evidence>
<keyword evidence="1 8" id="KW-0808">Transferase</keyword>
<reference evidence="8 9" key="1">
    <citation type="submission" date="2019-02" db="EMBL/GenBank/DDBJ databases">
        <title>Deep-cultivation of Planctomycetes and their phenomic and genomic characterization uncovers novel biology.</title>
        <authorList>
            <person name="Wiegand S."/>
            <person name="Jogler M."/>
            <person name="Boedeker C."/>
            <person name="Pinto D."/>
            <person name="Vollmers J."/>
            <person name="Rivas-Marin E."/>
            <person name="Kohn T."/>
            <person name="Peeters S.H."/>
            <person name="Heuer A."/>
            <person name="Rast P."/>
            <person name="Oberbeckmann S."/>
            <person name="Bunk B."/>
            <person name="Jeske O."/>
            <person name="Meyerdierks A."/>
            <person name="Storesund J.E."/>
            <person name="Kallscheuer N."/>
            <person name="Luecker S."/>
            <person name="Lage O.M."/>
            <person name="Pohl T."/>
            <person name="Merkel B.J."/>
            <person name="Hornburger P."/>
            <person name="Mueller R.-W."/>
            <person name="Bruemmer F."/>
            <person name="Labrenz M."/>
            <person name="Spormann A.M."/>
            <person name="Op den Camp H."/>
            <person name="Overmann J."/>
            <person name="Amann R."/>
            <person name="Jetten M.S.M."/>
            <person name="Mascher T."/>
            <person name="Medema M.H."/>
            <person name="Devos D.P."/>
            <person name="Kaster A.-K."/>
            <person name="Ovreas L."/>
            <person name="Rohde M."/>
            <person name="Galperin M.Y."/>
            <person name="Jogler C."/>
        </authorList>
    </citation>
    <scope>NUCLEOTIDE SEQUENCE [LARGE SCALE GENOMIC DNA]</scope>
    <source>
        <strain evidence="8 9">Poly30</strain>
    </source>
</reference>
<dbReference type="InterPro" id="IPR011990">
    <property type="entry name" value="TPR-like_helical_dom_sf"/>
</dbReference>
<dbReference type="Gene3D" id="1.10.510.10">
    <property type="entry name" value="Transferase(Phosphotransferase) domain 1"/>
    <property type="match status" value="1"/>
</dbReference>
<dbReference type="Proteomes" id="UP000320390">
    <property type="component" value="Chromosome"/>
</dbReference>
<keyword evidence="5" id="KW-0802">TPR repeat</keyword>
<gene>
    <name evidence="8" type="primary">pknB_18</name>
    <name evidence="8" type="ORF">Poly30_35210</name>
</gene>
<dbReference type="OrthoDB" id="9816555at2"/>
<evidence type="ECO:0000259" key="7">
    <source>
        <dbReference type="PROSITE" id="PS50011"/>
    </source>
</evidence>
<keyword evidence="2 6" id="KW-0547">Nucleotide-binding</keyword>
<keyword evidence="9" id="KW-1185">Reference proteome</keyword>
<dbReference type="GO" id="GO:0004674">
    <property type="term" value="F:protein serine/threonine kinase activity"/>
    <property type="evidence" value="ECO:0007669"/>
    <property type="project" value="UniProtKB-EC"/>
</dbReference>
<accession>A0A518EV63</accession>
<dbReference type="InterPro" id="IPR008271">
    <property type="entry name" value="Ser/Thr_kinase_AS"/>
</dbReference>
<dbReference type="InterPro" id="IPR011009">
    <property type="entry name" value="Kinase-like_dom_sf"/>
</dbReference>
<name>A0A518EV63_9BACT</name>
<dbReference type="SUPFAM" id="SSF56112">
    <property type="entry name" value="Protein kinase-like (PK-like)"/>
    <property type="match status" value="1"/>
</dbReference>